<keyword evidence="1" id="KW-0812">Transmembrane</keyword>
<dbReference type="AlphaFoldDB" id="A0A1G7DXN5"/>
<evidence type="ECO:0000256" key="1">
    <source>
        <dbReference type="SAM" id="Phobius"/>
    </source>
</evidence>
<keyword evidence="1" id="KW-0472">Membrane</keyword>
<dbReference type="Proteomes" id="UP000199412">
    <property type="component" value="Unassembled WGS sequence"/>
</dbReference>
<reference evidence="3 4" key="1">
    <citation type="submission" date="2016-10" db="EMBL/GenBank/DDBJ databases">
        <authorList>
            <person name="de Groot N.N."/>
        </authorList>
    </citation>
    <scope>NUCLEOTIDE SEQUENCE [LARGE SCALE GENOMIC DNA]</scope>
    <source>
        <strain evidence="3 4">ATCC 700224</strain>
    </source>
</reference>
<gene>
    <name evidence="3" type="ORF">SAMN05421720_10881</name>
</gene>
<evidence type="ECO:0000313" key="4">
    <source>
        <dbReference type="Proteomes" id="UP000199412"/>
    </source>
</evidence>
<keyword evidence="1" id="KW-1133">Transmembrane helix</keyword>
<dbReference type="InterPro" id="IPR018704">
    <property type="entry name" value="SecYEG/CpoB_TPR"/>
</dbReference>
<feature type="transmembrane region" description="Helical" evidence="1">
    <location>
        <begin position="57"/>
        <end position="78"/>
    </location>
</feature>
<evidence type="ECO:0000313" key="3">
    <source>
        <dbReference type="EMBL" id="SDE56239.1"/>
    </source>
</evidence>
<evidence type="ECO:0000259" key="2">
    <source>
        <dbReference type="Pfam" id="PF09976"/>
    </source>
</evidence>
<organism evidence="3 4">
    <name type="scientific">Rhodospira trueperi</name>
    <dbReference type="NCBI Taxonomy" id="69960"/>
    <lineage>
        <taxon>Bacteria</taxon>
        <taxon>Pseudomonadati</taxon>
        <taxon>Pseudomonadota</taxon>
        <taxon>Alphaproteobacteria</taxon>
        <taxon>Rhodospirillales</taxon>
        <taxon>Rhodospirillaceae</taxon>
        <taxon>Rhodospira</taxon>
    </lineage>
</organism>
<proteinExistence type="predicted"/>
<dbReference type="Pfam" id="PF09976">
    <property type="entry name" value="TPR_21"/>
    <property type="match status" value="1"/>
</dbReference>
<keyword evidence="4" id="KW-1185">Reference proteome</keyword>
<feature type="domain" description="Ancillary SecYEG translocon subunit/Cell division coordinator CpoB TPR" evidence="2">
    <location>
        <begin position="52"/>
        <end position="175"/>
    </location>
</feature>
<dbReference type="STRING" id="69960.SAMN05421720_10881"/>
<dbReference type="OrthoDB" id="7173339at2"/>
<name>A0A1G7DXN5_9PROT</name>
<accession>A0A1G7DXN5</accession>
<protein>
    <recommendedName>
        <fullName evidence="2">Ancillary SecYEG translocon subunit/Cell division coordinator CpoB TPR domain-containing protein</fullName>
    </recommendedName>
</protein>
<sequence length="263" mass="27265">MLIRAKETVVAKSARNAGGGGTPPSAPEDLDPAQEALFREVEEDLRAEQMRKLWQRFGGYVIGAAVLVVVVVAGFQGWTAWQASVRADEAQRFYAAVEGTDTDAAAARAALGALASDGRTGYATLAALRNATALARDGDTVAAIAAYDALSGDGGRAAPVRDLAAMLAALYAMDEEPAGSVRGRLTPLTADDSPWRFMALEMLARLDMREGDMATAVQIFADLSQNRNAPTGVRARTSEMLAMIGHGPGPGATGGASEPDAGG</sequence>
<dbReference type="EMBL" id="FNAP01000008">
    <property type="protein sequence ID" value="SDE56239.1"/>
    <property type="molecule type" value="Genomic_DNA"/>
</dbReference>